<feature type="domain" description="P-type ATPase A" evidence="8">
    <location>
        <begin position="168"/>
        <end position="260"/>
    </location>
</feature>
<dbReference type="PANTHER" id="PTHR48085:SF5">
    <property type="entry name" value="CADMIUM_ZINC-TRANSPORTING ATPASE HMA4-RELATED"/>
    <property type="match status" value="1"/>
</dbReference>
<evidence type="ECO:0000256" key="3">
    <source>
        <dbReference type="ARBA" id="ARBA00022692"/>
    </source>
</evidence>
<gene>
    <name evidence="9" type="ORF">FCC1311_067462</name>
</gene>
<dbReference type="Pfam" id="PF00122">
    <property type="entry name" value="E1-E2_ATPase"/>
    <property type="match status" value="1"/>
</dbReference>
<evidence type="ECO:0000313" key="10">
    <source>
        <dbReference type="Proteomes" id="UP000241890"/>
    </source>
</evidence>
<protein>
    <submittedName>
        <fullName evidence="9">Copper-transporting ATPase</fullName>
    </submittedName>
</protein>
<dbReference type="NCBIfam" id="TIGR01525">
    <property type="entry name" value="ATPase-IB_hvy"/>
    <property type="match status" value="1"/>
</dbReference>
<dbReference type="Gene3D" id="2.70.150.10">
    <property type="entry name" value="Calcium-transporting ATPase, cytoplasmic transduction domain A"/>
    <property type="match status" value="1"/>
</dbReference>
<keyword evidence="5 7" id="KW-1133">Transmembrane helix</keyword>
<dbReference type="InterPro" id="IPR023299">
    <property type="entry name" value="ATPase_P-typ_cyto_dom_N"/>
</dbReference>
<feature type="transmembrane region" description="Helical" evidence="7">
    <location>
        <begin position="279"/>
        <end position="300"/>
    </location>
</feature>
<keyword evidence="3 7" id="KW-0812">Transmembrane</keyword>
<dbReference type="GO" id="GO:0046872">
    <property type="term" value="F:metal ion binding"/>
    <property type="evidence" value="ECO:0007669"/>
    <property type="project" value="UniProtKB-KW"/>
</dbReference>
<dbReference type="Pfam" id="PF00702">
    <property type="entry name" value="Hydrolase"/>
    <property type="match status" value="1"/>
</dbReference>
<dbReference type="PANTHER" id="PTHR48085">
    <property type="entry name" value="CADMIUM/ZINC-TRANSPORTING ATPASE HMA2-RELATED"/>
    <property type="match status" value="1"/>
</dbReference>
<dbReference type="Proteomes" id="UP000241890">
    <property type="component" value="Unassembled WGS sequence"/>
</dbReference>
<evidence type="ECO:0000259" key="8">
    <source>
        <dbReference type="Pfam" id="PF00122"/>
    </source>
</evidence>
<feature type="transmembrane region" description="Helical" evidence="7">
    <location>
        <begin position="43"/>
        <end position="63"/>
    </location>
</feature>
<name>A0A2R5GI06_9STRA</name>
<comment type="caution">
    <text evidence="7">Lacks conserved residue(s) required for the propagation of feature annotation.</text>
</comment>
<evidence type="ECO:0000256" key="7">
    <source>
        <dbReference type="RuleBase" id="RU362081"/>
    </source>
</evidence>
<evidence type="ECO:0000313" key="9">
    <source>
        <dbReference type="EMBL" id="GBG30526.1"/>
    </source>
</evidence>
<keyword evidence="7" id="KW-0067">ATP-binding</keyword>
<comment type="subcellular location">
    <subcellularLocation>
        <location evidence="1 7">Membrane</location>
    </subcellularLocation>
</comment>
<dbReference type="GO" id="GO:0016887">
    <property type="term" value="F:ATP hydrolysis activity"/>
    <property type="evidence" value="ECO:0007669"/>
    <property type="project" value="InterPro"/>
</dbReference>
<dbReference type="InterPro" id="IPR051014">
    <property type="entry name" value="Cation_Transport_ATPase_IB"/>
</dbReference>
<evidence type="ECO:0000256" key="4">
    <source>
        <dbReference type="ARBA" id="ARBA00022967"/>
    </source>
</evidence>
<dbReference type="InterPro" id="IPR027256">
    <property type="entry name" value="P-typ_ATPase_IB"/>
</dbReference>
<keyword evidence="6 7" id="KW-0472">Membrane</keyword>
<dbReference type="InterPro" id="IPR001757">
    <property type="entry name" value="P_typ_ATPase"/>
</dbReference>
<keyword evidence="7" id="KW-0479">Metal-binding</keyword>
<dbReference type="GO" id="GO:0019829">
    <property type="term" value="F:ATPase-coupled monoatomic cation transmembrane transporter activity"/>
    <property type="evidence" value="ECO:0007669"/>
    <property type="project" value="InterPro"/>
</dbReference>
<comment type="caution">
    <text evidence="9">The sequence shown here is derived from an EMBL/GenBank/DDBJ whole genome shotgun (WGS) entry which is preliminary data.</text>
</comment>
<organism evidence="9 10">
    <name type="scientific">Hondaea fermentalgiana</name>
    <dbReference type="NCBI Taxonomy" id="2315210"/>
    <lineage>
        <taxon>Eukaryota</taxon>
        <taxon>Sar</taxon>
        <taxon>Stramenopiles</taxon>
        <taxon>Bigyra</taxon>
        <taxon>Labyrinthulomycetes</taxon>
        <taxon>Thraustochytrida</taxon>
        <taxon>Thraustochytriidae</taxon>
        <taxon>Hondaea</taxon>
    </lineage>
</organism>
<dbReference type="InterPro" id="IPR059000">
    <property type="entry name" value="ATPase_P-type_domA"/>
</dbReference>
<dbReference type="SUPFAM" id="SSF81653">
    <property type="entry name" value="Calcium ATPase, transduction domain A"/>
    <property type="match status" value="1"/>
</dbReference>
<dbReference type="EMBL" id="BEYU01000077">
    <property type="protein sequence ID" value="GBG30526.1"/>
    <property type="molecule type" value="Genomic_DNA"/>
</dbReference>
<dbReference type="AlphaFoldDB" id="A0A2R5GI06"/>
<dbReference type="OrthoDB" id="432719at2759"/>
<comment type="similarity">
    <text evidence="2 7">Belongs to the cation transport ATPase (P-type) (TC 3.A.3) family. Type IB subfamily.</text>
</comment>
<dbReference type="PROSITE" id="PS00154">
    <property type="entry name" value="ATPASE_E1_E2"/>
    <property type="match status" value="1"/>
</dbReference>
<dbReference type="GO" id="GO:0016020">
    <property type="term" value="C:membrane"/>
    <property type="evidence" value="ECO:0007669"/>
    <property type="project" value="UniProtKB-SubCell"/>
</dbReference>
<reference evidence="9 10" key="1">
    <citation type="submission" date="2017-12" db="EMBL/GenBank/DDBJ databases">
        <title>Sequencing, de novo assembly and annotation of complete genome of a new Thraustochytrid species, strain FCC1311.</title>
        <authorList>
            <person name="Sedici K."/>
            <person name="Godart F."/>
            <person name="Aiese Cigliano R."/>
            <person name="Sanseverino W."/>
            <person name="Barakat M."/>
            <person name="Ortet P."/>
            <person name="Marechal E."/>
            <person name="Cagnac O."/>
            <person name="Amato A."/>
        </authorList>
    </citation>
    <scope>NUCLEOTIDE SEQUENCE [LARGE SCALE GENOMIC DNA]</scope>
</reference>
<dbReference type="InterPro" id="IPR023214">
    <property type="entry name" value="HAD_sf"/>
</dbReference>
<feature type="transmembrane region" description="Helical" evidence="7">
    <location>
        <begin position="312"/>
        <end position="333"/>
    </location>
</feature>
<dbReference type="GO" id="GO:0015086">
    <property type="term" value="F:cadmium ion transmembrane transporter activity"/>
    <property type="evidence" value="ECO:0007669"/>
    <property type="project" value="TreeGrafter"/>
</dbReference>
<dbReference type="Gene3D" id="3.40.50.1000">
    <property type="entry name" value="HAD superfamily/HAD-like"/>
    <property type="match status" value="1"/>
</dbReference>
<keyword evidence="10" id="KW-1185">Reference proteome</keyword>
<evidence type="ECO:0000256" key="6">
    <source>
        <dbReference type="ARBA" id="ARBA00023136"/>
    </source>
</evidence>
<evidence type="ECO:0000256" key="1">
    <source>
        <dbReference type="ARBA" id="ARBA00004370"/>
    </source>
</evidence>
<evidence type="ECO:0000256" key="5">
    <source>
        <dbReference type="ARBA" id="ARBA00022989"/>
    </source>
</evidence>
<proteinExistence type="inferred from homology"/>
<dbReference type="NCBIfam" id="TIGR01494">
    <property type="entry name" value="ATPase_P-type"/>
    <property type="match status" value="2"/>
</dbReference>
<dbReference type="GO" id="GO:0005524">
    <property type="term" value="F:ATP binding"/>
    <property type="evidence" value="ECO:0007669"/>
    <property type="project" value="UniProtKB-UniRule"/>
</dbReference>
<dbReference type="InterPro" id="IPR018303">
    <property type="entry name" value="ATPase_P-typ_P_site"/>
</dbReference>
<dbReference type="SUPFAM" id="SSF81660">
    <property type="entry name" value="Metal cation-transporting ATPase, ATP-binding domain N"/>
    <property type="match status" value="1"/>
</dbReference>
<dbReference type="SFLD" id="SFLDG00002">
    <property type="entry name" value="C1.7:_P-type_atpase_like"/>
    <property type="match status" value="1"/>
</dbReference>
<dbReference type="SFLD" id="SFLDF00027">
    <property type="entry name" value="p-type_atpase"/>
    <property type="match status" value="1"/>
</dbReference>
<dbReference type="InterPro" id="IPR036412">
    <property type="entry name" value="HAD-like_sf"/>
</dbReference>
<keyword evidence="4" id="KW-1278">Translocase</keyword>
<dbReference type="SFLD" id="SFLDS00003">
    <property type="entry name" value="Haloacid_Dehalogenase"/>
    <property type="match status" value="1"/>
</dbReference>
<dbReference type="InterPro" id="IPR044492">
    <property type="entry name" value="P_typ_ATPase_HD_dom"/>
</dbReference>
<keyword evidence="7" id="KW-0547">Nucleotide-binding</keyword>
<dbReference type="InterPro" id="IPR008250">
    <property type="entry name" value="ATPase_P-typ_transduc_dom_A_sf"/>
</dbReference>
<sequence length="682" mass="72691">MQNLANCTSTLTGFLGDDFRFVQWALVGIALLSKRTRRMFERIPSLAVPSLAVAALIVDMATARMGRHLMRSRARSALWSVVALGMVPELTEAVAQGTAAFTSGEADIPALIAMQLGLCLNQTRAVAVILLMLTGGEAFEEHALDRAGKALHGLLAQRPGRTHRMQPATGQIEDIDAEHVESGDLLLIKTGETVPVDGVVDCSETKEMPAFDESLLTGERIPVSKDSGDAVMAGARLVGGACRLRASARHQDSVLARMKAELAKALERKASLELESKRFVAFFTPLTFGFAALACVISEWRKLSSRRVWESVLAVFMSATPCPAGIGVPIAMLSGMSVASHRFGATVKAGTALEALAKTTVVVLDKTGTLTQGSPSVKSFSIHSNDLASPLGQDKENILRLIAATEQYSTHPLATAVCEYAKEDDSSKKKAKGDHRLSAAHVDQHDGCGLAADFADLALKVRVGSAKFCFEQTEMPETPRGVSQDSDIEAYFAIFEKDQIRAHGRFTFEDSVRTSAYTLVQRLRKDMGLRVMVLSGDRSEHLARVAQGVGIAEYASCWPHEKAQVVTKLRQAGEVVLMVGDGANDSAALAAADVGMSVGASNLAAESASVVLLNEDIENIANLLVLSKHVVRVARETVSYGMSISLCLMAAAAAGFTTPFGSAMAQECVDLGAVFSSLRALQ</sequence>
<dbReference type="Gene3D" id="3.40.1110.10">
    <property type="entry name" value="Calcium-transporting ATPase, cytoplasmic domain N"/>
    <property type="match status" value="1"/>
</dbReference>
<dbReference type="SUPFAM" id="SSF56784">
    <property type="entry name" value="HAD-like"/>
    <property type="match status" value="1"/>
</dbReference>
<accession>A0A2R5GI06</accession>
<dbReference type="InParanoid" id="A0A2R5GI06"/>
<evidence type="ECO:0000256" key="2">
    <source>
        <dbReference type="ARBA" id="ARBA00006024"/>
    </source>
</evidence>
<dbReference type="PRINTS" id="PR00119">
    <property type="entry name" value="CATATPASE"/>
</dbReference>